<dbReference type="InterPro" id="IPR023340">
    <property type="entry name" value="UMA"/>
</dbReference>
<evidence type="ECO:0000259" key="8">
    <source>
        <dbReference type="PROSITE" id="PS51498"/>
    </source>
</evidence>
<reference evidence="9 10" key="1">
    <citation type="submission" date="2024-02" db="EMBL/GenBank/DDBJ databases">
        <authorList>
            <person name="Daric V."/>
            <person name="Darras S."/>
        </authorList>
    </citation>
    <scope>NUCLEOTIDE SEQUENCE [LARGE SCALE GENOMIC DNA]</scope>
</reference>
<gene>
    <name evidence="9" type="ORF">CVLEPA_LOCUS3559</name>
</gene>
<evidence type="ECO:0000256" key="3">
    <source>
        <dbReference type="ARBA" id="ARBA00022448"/>
    </source>
</evidence>
<evidence type="ECO:0000256" key="4">
    <source>
        <dbReference type="ARBA" id="ARBA00022753"/>
    </source>
</evidence>
<keyword evidence="4" id="KW-0967">Endosome</keyword>
<dbReference type="InterPro" id="IPR040297">
    <property type="entry name" value="MVB12B"/>
</dbReference>
<accession>A0ABP0F265</accession>
<comment type="similarity">
    <text evidence="2">Belongs to the MVB12 family.</text>
</comment>
<comment type="subcellular location">
    <subcellularLocation>
        <location evidence="1">Late endosome membrane</location>
        <topology evidence="1">Peripheral membrane protein</topology>
    </subcellularLocation>
</comment>
<dbReference type="EMBL" id="CAWYQH010000002">
    <property type="protein sequence ID" value="CAK8673808.1"/>
    <property type="molecule type" value="Genomic_DNA"/>
</dbReference>
<organism evidence="9 10">
    <name type="scientific">Clavelina lepadiformis</name>
    <name type="common">Light-bulb sea squirt</name>
    <name type="synonym">Ascidia lepadiformis</name>
    <dbReference type="NCBI Taxonomy" id="159417"/>
    <lineage>
        <taxon>Eukaryota</taxon>
        <taxon>Metazoa</taxon>
        <taxon>Chordata</taxon>
        <taxon>Tunicata</taxon>
        <taxon>Ascidiacea</taxon>
        <taxon>Aplousobranchia</taxon>
        <taxon>Clavelinidae</taxon>
        <taxon>Clavelina</taxon>
    </lineage>
</organism>
<evidence type="ECO:0000259" key="7">
    <source>
        <dbReference type="PROSITE" id="PS51497"/>
    </source>
</evidence>
<evidence type="ECO:0000313" key="10">
    <source>
        <dbReference type="Proteomes" id="UP001642483"/>
    </source>
</evidence>
<dbReference type="PANTHER" id="PTHR31547:SF1">
    <property type="entry name" value="MULTIVESICULAR BODY SUBUNIT 12B"/>
    <property type="match status" value="1"/>
</dbReference>
<dbReference type="PROSITE" id="PS51497">
    <property type="entry name" value="UMA"/>
    <property type="match status" value="1"/>
</dbReference>
<protein>
    <recommendedName>
        <fullName evidence="11">Multivesicular body subunit 12B</fullName>
    </recommendedName>
</protein>
<sequence length="257" mass="28831">MNQAAFPITNICVVSDKKNCPPRYTILDRTVCSGDDADFWKDKLFKNKVLRYICYTKDLSSNQIPQVVTDIALVSLKDPTPQGYTAINLTADTHEQALRKHILCVRFILKNMTNSAITDIALYKDNSYKERQYTLVGEVNGINFTFLLGPVAVAAQRPAPAVPVAREQLVNAPTSPPPVQPRHVQTYENLQPKTSSKQPLTGIEGIPFKLNDRLTKNIQGNLDKSALDLQITIRSLSELEELTEYNFSREKTLINVP</sequence>
<comment type="caution">
    <text evidence="9">The sequence shown here is derived from an EMBL/GenBank/DDBJ whole genome shotgun (WGS) entry which is preliminary data.</text>
</comment>
<feature type="domain" description="MABP" evidence="8">
    <location>
        <begin position="5"/>
        <end position="150"/>
    </location>
</feature>
<dbReference type="PANTHER" id="PTHR31547">
    <property type="entry name" value="MULTIVESICULAR BODY SUBUNIT 12B"/>
    <property type="match status" value="1"/>
</dbReference>
<feature type="domain" description="UMA" evidence="7">
    <location>
        <begin position="203"/>
        <end position="254"/>
    </location>
</feature>
<proteinExistence type="inferred from homology"/>
<evidence type="ECO:0000313" key="9">
    <source>
        <dbReference type="EMBL" id="CAK8673808.1"/>
    </source>
</evidence>
<keyword evidence="6" id="KW-0472">Membrane</keyword>
<evidence type="ECO:0008006" key="11">
    <source>
        <dbReference type="Google" id="ProtNLM"/>
    </source>
</evidence>
<dbReference type="Gene3D" id="2.100.10.50">
    <property type="match status" value="1"/>
</dbReference>
<evidence type="ECO:0000256" key="5">
    <source>
        <dbReference type="ARBA" id="ARBA00022927"/>
    </source>
</evidence>
<name>A0ABP0F265_CLALP</name>
<evidence type="ECO:0000256" key="6">
    <source>
        <dbReference type="ARBA" id="ARBA00023136"/>
    </source>
</evidence>
<dbReference type="InterPro" id="IPR023341">
    <property type="entry name" value="MABP"/>
</dbReference>
<dbReference type="PROSITE" id="PS51498">
    <property type="entry name" value="MABP"/>
    <property type="match status" value="1"/>
</dbReference>
<evidence type="ECO:0000256" key="2">
    <source>
        <dbReference type="ARBA" id="ARBA00010432"/>
    </source>
</evidence>
<dbReference type="Proteomes" id="UP001642483">
    <property type="component" value="Unassembled WGS sequence"/>
</dbReference>
<evidence type="ECO:0000256" key="1">
    <source>
        <dbReference type="ARBA" id="ARBA00004633"/>
    </source>
</evidence>
<keyword evidence="5" id="KW-0653">Protein transport</keyword>
<dbReference type="Pfam" id="PF10240">
    <property type="entry name" value="DUF2464"/>
    <property type="match status" value="1"/>
</dbReference>
<keyword evidence="3" id="KW-0813">Transport</keyword>
<dbReference type="InterPro" id="IPR018798">
    <property type="entry name" value="MVB12A/B"/>
</dbReference>
<keyword evidence="10" id="KW-1185">Reference proteome</keyword>